<dbReference type="RefSeq" id="WP_184656539.1">
    <property type="nucleotide sequence ID" value="NZ_JACHFQ010000001.1"/>
</dbReference>
<keyword evidence="3" id="KW-1185">Reference proteome</keyword>
<dbReference type="InterPro" id="IPR029044">
    <property type="entry name" value="Nucleotide-diphossugar_trans"/>
</dbReference>
<accession>A0A7W8G6R6</accession>
<dbReference type="PANTHER" id="PTHR10859:SF91">
    <property type="entry name" value="DOLICHYL-PHOSPHATE BETA-GLUCOSYLTRANSFERASE"/>
    <property type="match status" value="1"/>
</dbReference>
<dbReference type="GO" id="GO:0006487">
    <property type="term" value="P:protein N-linked glycosylation"/>
    <property type="evidence" value="ECO:0007669"/>
    <property type="project" value="TreeGrafter"/>
</dbReference>
<dbReference type="GO" id="GO:0016740">
    <property type="term" value="F:transferase activity"/>
    <property type="evidence" value="ECO:0007669"/>
    <property type="project" value="UniProtKB-KW"/>
</dbReference>
<dbReference type="Pfam" id="PF00535">
    <property type="entry name" value="Glycos_transf_2"/>
    <property type="match status" value="1"/>
</dbReference>
<dbReference type="AlphaFoldDB" id="A0A7W8G6R6"/>
<dbReference type="Gene3D" id="3.90.550.10">
    <property type="entry name" value="Spore Coat Polysaccharide Biosynthesis Protein SpsA, Chain A"/>
    <property type="match status" value="1"/>
</dbReference>
<feature type="domain" description="Glycosyltransferase 2-like" evidence="1">
    <location>
        <begin position="8"/>
        <end position="140"/>
    </location>
</feature>
<name>A0A7W8G6R6_9SPIR</name>
<sequence>MSDFNPVILIPVYRHGKACAEVVEQILQYNIPIILVDDGNAEETKAYLRQIKEKHGEIELVTLAKNQGKGGAFKAGTIRAKELGYSHILQVDADGQHDSTKIPLFIEKAKASPDKMICGYPEYDETAPGHRKNAHKFANTWCAIVTWSGKIVDALCGFRAYPIEPAYRFVTKKIFDKRMGFDVEILVQLMQSGLDVEFYPVKVTYPSDGISNFHAFRDNVRISWVFTKLCLKMFLLSPVMLWRKLFR</sequence>
<dbReference type="InterPro" id="IPR001173">
    <property type="entry name" value="Glyco_trans_2-like"/>
</dbReference>
<dbReference type="SUPFAM" id="SSF53448">
    <property type="entry name" value="Nucleotide-diphospho-sugar transferases"/>
    <property type="match status" value="1"/>
</dbReference>
<dbReference type="CDD" id="cd04179">
    <property type="entry name" value="DPM_DPG-synthase_like"/>
    <property type="match status" value="1"/>
</dbReference>
<dbReference type="Proteomes" id="UP000518887">
    <property type="component" value="Unassembled WGS sequence"/>
</dbReference>
<keyword evidence="2" id="KW-0808">Transferase</keyword>
<reference evidence="2 3" key="1">
    <citation type="submission" date="2020-08" db="EMBL/GenBank/DDBJ databases">
        <title>Genomic Encyclopedia of Type Strains, Phase IV (KMG-IV): sequencing the most valuable type-strain genomes for metagenomic binning, comparative biology and taxonomic classification.</title>
        <authorList>
            <person name="Goeker M."/>
        </authorList>
    </citation>
    <scope>NUCLEOTIDE SEQUENCE [LARGE SCALE GENOMIC DNA]</scope>
    <source>
        <strain evidence="2 3">DSM 103462</strain>
    </source>
</reference>
<evidence type="ECO:0000259" key="1">
    <source>
        <dbReference type="Pfam" id="PF00535"/>
    </source>
</evidence>
<protein>
    <submittedName>
        <fullName evidence="2">Glycosyltransferase involved in cell wall biosynthesis</fullName>
    </submittedName>
</protein>
<gene>
    <name evidence="2" type="ORF">HNP76_000190</name>
</gene>
<organism evidence="2 3">
    <name type="scientific">Treponema ruminis</name>
    <dbReference type="NCBI Taxonomy" id="744515"/>
    <lineage>
        <taxon>Bacteria</taxon>
        <taxon>Pseudomonadati</taxon>
        <taxon>Spirochaetota</taxon>
        <taxon>Spirochaetia</taxon>
        <taxon>Spirochaetales</taxon>
        <taxon>Treponemataceae</taxon>
        <taxon>Treponema</taxon>
    </lineage>
</organism>
<dbReference type="PANTHER" id="PTHR10859">
    <property type="entry name" value="GLYCOSYL TRANSFERASE"/>
    <property type="match status" value="1"/>
</dbReference>
<dbReference type="EMBL" id="JACHFQ010000001">
    <property type="protein sequence ID" value="MBB5224850.1"/>
    <property type="molecule type" value="Genomic_DNA"/>
</dbReference>
<comment type="caution">
    <text evidence="2">The sequence shown here is derived from an EMBL/GenBank/DDBJ whole genome shotgun (WGS) entry which is preliminary data.</text>
</comment>
<proteinExistence type="predicted"/>
<evidence type="ECO:0000313" key="2">
    <source>
        <dbReference type="EMBL" id="MBB5224850.1"/>
    </source>
</evidence>
<evidence type="ECO:0000313" key="3">
    <source>
        <dbReference type="Proteomes" id="UP000518887"/>
    </source>
</evidence>